<reference evidence="3 4" key="1">
    <citation type="journal article" date="2019" name="Nat. Plants">
        <title>Genome sequencing of Musa balbisiana reveals subgenome evolution and function divergence in polyploid bananas.</title>
        <authorList>
            <person name="Yao X."/>
        </authorList>
    </citation>
    <scope>NUCLEOTIDE SEQUENCE [LARGE SCALE GENOMIC DNA]</scope>
    <source>
        <strain evidence="4">cv. DH-PKW</strain>
        <tissue evidence="3">Leaves</tissue>
    </source>
</reference>
<dbReference type="Pfam" id="PF01370">
    <property type="entry name" value="Epimerase"/>
    <property type="match status" value="1"/>
</dbReference>
<gene>
    <name evidence="3" type="ORF">C4D60_Mb10t22160</name>
</gene>
<dbReference type="Proteomes" id="UP000317650">
    <property type="component" value="Chromosome 10"/>
</dbReference>
<dbReference type="EMBL" id="PYDT01000008">
    <property type="protein sequence ID" value="THU54166.1"/>
    <property type="molecule type" value="Genomic_DNA"/>
</dbReference>
<dbReference type="InterPro" id="IPR036291">
    <property type="entry name" value="NAD(P)-bd_dom_sf"/>
</dbReference>
<feature type="signal peptide" evidence="1">
    <location>
        <begin position="1"/>
        <end position="19"/>
    </location>
</feature>
<dbReference type="STRING" id="52838.A0A4V4H505"/>
<evidence type="ECO:0000313" key="3">
    <source>
        <dbReference type="EMBL" id="THU54166.1"/>
    </source>
</evidence>
<evidence type="ECO:0000259" key="2">
    <source>
        <dbReference type="Pfam" id="PF01370"/>
    </source>
</evidence>
<dbReference type="GO" id="GO:0050577">
    <property type="term" value="F:GDP-L-fucose synthase activity"/>
    <property type="evidence" value="ECO:0007669"/>
    <property type="project" value="TreeGrafter"/>
</dbReference>
<feature type="chain" id="PRO_5020708290" description="NAD-dependent epimerase/dehydratase domain-containing protein" evidence="1">
    <location>
        <begin position="20"/>
        <end position="212"/>
    </location>
</feature>
<evidence type="ECO:0000313" key="4">
    <source>
        <dbReference type="Proteomes" id="UP000317650"/>
    </source>
</evidence>
<accession>A0A4V4H505</accession>
<dbReference type="InterPro" id="IPR001509">
    <property type="entry name" value="Epimerase_deHydtase"/>
</dbReference>
<dbReference type="SUPFAM" id="SSF51735">
    <property type="entry name" value="NAD(P)-binding Rossmann-fold domains"/>
    <property type="match status" value="1"/>
</dbReference>
<sequence>MQTLIYLFVFIADSAGSLGSFLSDRTAKVFVAGHRGLVGSAVHRKLVSLGFTNLLPRTHAELDLTRQSDVKSLFAAELPSYVIVVAAKVGGIHANDTFPADFIATNLKIQTNIIDAALRACCGSVRKLPFLGSSCLYPKYRSTGVALLSGPIKMCQAYRIQHGLDAICAMPTSLYGPHDNFHPENSRRCSVVSTKRRPREQSRWCCGARGHR</sequence>
<keyword evidence="1" id="KW-0732">Signal</keyword>
<dbReference type="PANTHER" id="PTHR43238">
    <property type="entry name" value="GDP-L-FUCOSE SYNTHASE"/>
    <property type="match status" value="1"/>
</dbReference>
<dbReference type="PANTHER" id="PTHR43238:SF1">
    <property type="entry name" value="GDP-L-FUCOSE SYNTHASE"/>
    <property type="match status" value="1"/>
</dbReference>
<proteinExistence type="predicted"/>
<name>A0A4V4H505_MUSBA</name>
<comment type="caution">
    <text evidence="3">The sequence shown here is derived from an EMBL/GenBank/DDBJ whole genome shotgun (WGS) entry which is preliminary data.</text>
</comment>
<dbReference type="Gene3D" id="3.40.50.720">
    <property type="entry name" value="NAD(P)-binding Rossmann-like Domain"/>
    <property type="match status" value="1"/>
</dbReference>
<evidence type="ECO:0000256" key="1">
    <source>
        <dbReference type="SAM" id="SignalP"/>
    </source>
</evidence>
<dbReference type="Gene3D" id="3.90.25.10">
    <property type="entry name" value="UDP-galactose 4-epimerase, domain 1"/>
    <property type="match status" value="1"/>
</dbReference>
<keyword evidence="4" id="KW-1185">Reference proteome</keyword>
<feature type="domain" description="NAD-dependent epimerase/dehydratase" evidence="2">
    <location>
        <begin position="29"/>
        <end position="190"/>
    </location>
</feature>
<organism evidence="3 4">
    <name type="scientific">Musa balbisiana</name>
    <name type="common">Banana</name>
    <dbReference type="NCBI Taxonomy" id="52838"/>
    <lineage>
        <taxon>Eukaryota</taxon>
        <taxon>Viridiplantae</taxon>
        <taxon>Streptophyta</taxon>
        <taxon>Embryophyta</taxon>
        <taxon>Tracheophyta</taxon>
        <taxon>Spermatophyta</taxon>
        <taxon>Magnoliopsida</taxon>
        <taxon>Liliopsida</taxon>
        <taxon>Zingiberales</taxon>
        <taxon>Musaceae</taxon>
        <taxon>Musa</taxon>
    </lineage>
</organism>
<protein>
    <recommendedName>
        <fullName evidence="2">NAD-dependent epimerase/dehydratase domain-containing protein</fullName>
    </recommendedName>
</protein>
<dbReference type="AlphaFoldDB" id="A0A4V4H505"/>